<dbReference type="Proteomes" id="UP000054018">
    <property type="component" value="Unassembled WGS sequence"/>
</dbReference>
<proteinExistence type="predicted"/>
<gene>
    <name evidence="1" type="ORF">PISMIDRAFT_19039</name>
</gene>
<reference evidence="1 2" key="1">
    <citation type="submission" date="2014-04" db="EMBL/GenBank/DDBJ databases">
        <authorList>
            <consortium name="DOE Joint Genome Institute"/>
            <person name="Kuo A."/>
            <person name="Kohler A."/>
            <person name="Costa M.D."/>
            <person name="Nagy L.G."/>
            <person name="Floudas D."/>
            <person name="Copeland A."/>
            <person name="Barry K.W."/>
            <person name="Cichocki N."/>
            <person name="Veneault-Fourrey C."/>
            <person name="LaButti K."/>
            <person name="Lindquist E.A."/>
            <person name="Lipzen A."/>
            <person name="Lundell T."/>
            <person name="Morin E."/>
            <person name="Murat C."/>
            <person name="Sun H."/>
            <person name="Tunlid A."/>
            <person name="Henrissat B."/>
            <person name="Grigoriev I.V."/>
            <person name="Hibbett D.S."/>
            <person name="Martin F."/>
            <person name="Nordberg H.P."/>
            <person name="Cantor M.N."/>
            <person name="Hua S.X."/>
        </authorList>
    </citation>
    <scope>NUCLEOTIDE SEQUENCE [LARGE SCALE GENOMIC DNA]</scope>
    <source>
        <strain evidence="1 2">441</strain>
    </source>
</reference>
<name>A0A0C9Y4V9_9AGAM</name>
<keyword evidence="2" id="KW-1185">Reference proteome</keyword>
<dbReference type="HOGENOM" id="CLU_2980002_0_0_1"/>
<dbReference type="AlphaFoldDB" id="A0A0C9Y4V9"/>
<dbReference type="EMBL" id="KN834127">
    <property type="protein sequence ID" value="KIK12036.1"/>
    <property type="molecule type" value="Genomic_DNA"/>
</dbReference>
<accession>A0A0C9Y4V9</accession>
<sequence length="58" mass="6865">MLTSPNTFEWHRIAQPTQASPSFFHQKHSRISLYFSQRLDGIHSSHLTYLRSPLFYIS</sequence>
<reference evidence="2" key="2">
    <citation type="submission" date="2015-01" db="EMBL/GenBank/DDBJ databases">
        <title>Evolutionary Origins and Diversification of the Mycorrhizal Mutualists.</title>
        <authorList>
            <consortium name="DOE Joint Genome Institute"/>
            <consortium name="Mycorrhizal Genomics Consortium"/>
            <person name="Kohler A."/>
            <person name="Kuo A."/>
            <person name="Nagy L.G."/>
            <person name="Floudas D."/>
            <person name="Copeland A."/>
            <person name="Barry K.W."/>
            <person name="Cichocki N."/>
            <person name="Veneault-Fourrey C."/>
            <person name="LaButti K."/>
            <person name="Lindquist E.A."/>
            <person name="Lipzen A."/>
            <person name="Lundell T."/>
            <person name="Morin E."/>
            <person name="Murat C."/>
            <person name="Riley R."/>
            <person name="Ohm R."/>
            <person name="Sun H."/>
            <person name="Tunlid A."/>
            <person name="Henrissat B."/>
            <person name="Grigoriev I.V."/>
            <person name="Hibbett D.S."/>
            <person name="Martin F."/>
        </authorList>
    </citation>
    <scope>NUCLEOTIDE SEQUENCE [LARGE SCALE GENOMIC DNA]</scope>
    <source>
        <strain evidence="2">441</strain>
    </source>
</reference>
<evidence type="ECO:0000313" key="2">
    <source>
        <dbReference type="Proteomes" id="UP000054018"/>
    </source>
</evidence>
<protein>
    <submittedName>
        <fullName evidence="1">Unplaced genomic scaffold scaffold_443, whole genome shotgun sequence</fullName>
    </submittedName>
</protein>
<organism evidence="1 2">
    <name type="scientific">Pisolithus microcarpus 441</name>
    <dbReference type="NCBI Taxonomy" id="765257"/>
    <lineage>
        <taxon>Eukaryota</taxon>
        <taxon>Fungi</taxon>
        <taxon>Dikarya</taxon>
        <taxon>Basidiomycota</taxon>
        <taxon>Agaricomycotina</taxon>
        <taxon>Agaricomycetes</taxon>
        <taxon>Agaricomycetidae</taxon>
        <taxon>Boletales</taxon>
        <taxon>Sclerodermatineae</taxon>
        <taxon>Pisolithaceae</taxon>
        <taxon>Pisolithus</taxon>
    </lineage>
</organism>
<evidence type="ECO:0000313" key="1">
    <source>
        <dbReference type="EMBL" id="KIK12036.1"/>
    </source>
</evidence>